<feature type="compositionally biased region" description="Basic residues" evidence="6">
    <location>
        <begin position="351"/>
        <end position="370"/>
    </location>
</feature>
<reference evidence="10 11" key="1">
    <citation type="submission" date="2025-04" db="UniProtKB">
        <authorList>
            <consortium name="RefSeq"/>
        </authorList>
    </citation>
    <scope>IDENTIFICATION</scope>
    <source>
        <strain evidence="10 11">USDA-PBARC FA_bdor</strain>
        <tissue evidence="10 11">Whole organism</tissue>
    </source>
</reference>
<feature type="domain" description="C3H1-type" evidence="7">
    <location>
        <begin position="1081"/>
        <end position="1109"/>
    </location>
</feature>
<keyword evidence="4" id="KW-0539">Nucleus</keyword>
<evidence type="ECO:0000256" key="6">
    <source>
        <dbReference type="SAM" id="MobiDB-lite"/>
    </source>
</evidence>
<dbReference type="GO" id="GO:0008157">
    <property type="term" value="F:protein phosphatase 1 binding"/>
    <property type="evidence" value="ECO:0007669"/>
    <property type="project" value="TreeGrafter"/>
</dbReference>
<evidence type="ECO:0000313" key="11">
    <source>
        <dbReference type="RefSeq" id="XP_011304415.1"/>
    </source>
</evidence>
<dbReference type="PANTHER" id="PTHR46557">
    <property type="entry name" value="SERINE/THREONINE-PROTEIN PHOSPHATASE 1 REGULATORY SUBUNIT 10-RELATED"/>
    <property type="match status" value="1"/>
</dbReference>
<dbReference type="Gene3D" id="4.10.1000.10">
    <property type="entry name" value="Zinc finger, CCCH-type"/>
    <property type="match status" value="1"/>
</dbReference>
<protein>
    <submittedName>
        <fullName evidence="10 11">Serine/threonine-protein phosphatase 1 regulatory subunit 10</fullName>
    </submittedName>
</protein>
<feature type="compositionally biased region" description="Basic and acidic residues" evidence="6">
    <location>
        <begin position="442"/>
        <end position="497"/>
    </location>
</feature>
<evidence type="ECO:0000256" key="1">
    <source>
        <dbReference type="ARBA" id="ARBA00022723"/>
    </source>
</evidence>
<feature type="compositionally biased region" description="Basic and acidic residues" evidence="6">
    <location>
        <begin position="678"/>
        <end position="699"/>
    </location>
</feature>
<keyword evidence="1 5" id="KW-0479">Metal-binding</keyword>
<feature type="compositionally biased region" description="Basic and acidic residues" evidence="6">
    <location>
        <begin position="399"/>
        <end position="424"/>
    </location>
</feature>
<feature type="compositionally biased region" description="Basic residues" evidence="6">
    <location>
        <begin position="617"/>
        <end position="626"/>
    </location>
</feature>
<dbReference type="RefSeq" id="XP_011304415.1">
    <property type="nucleotide sequence ID" value="XM_011306113.1"/>
</dbReference>
<feature type="domain" description="TFIIS N-terminal" evidence="8">
    <location>
        <begin position="71"/>
        <end position="145"/>
    </location>
</feature>
<dbReference type="Proteomes" id="UP000694866">
    <property type="component" value="Unplaced"/>
</dbReference>
<dbReference type="GeneID" id="105267331"/>
<keyword evidence="9" id="KW-1185">Reference proteome</keyword>
<dbReference type="InterPro" id="IPR017923">
    <property type="entry name" value="TFIIS_N"/>
</dbReference>
<dbReference type="RefSeq" id="XP_011304416.1">
    <property type="nucleotide sequence ID" value="XM_011306114.1"/>
</dbReference>
<comment type="subcellular location">
    <subcellularLocation>
        <location evidence="4">Nucleus</location>
    </subcellularLocation>
</comment>
<feature type="compositionally biased region" description="Polar residues" evidence="6">
    <location>
        <begin position="532"/>
        <end position="544"/>
    </location>
</feature>
<dbReference type="GO" id="GO:0005634">
    <property type="term" value="C:nucleus"/>
    <property type="evidence" value="ECO:0007669"/>
    <property type="project" value="UniProtKB-SubCell"/>
</dbReference>
<dbReference type="AlphaFoldDB" id="A0A9R1T6U4"/>
<keyword evidence="2 5" id="KW-0863">Zinc-finger</keyword>
<feature type="compositionally biased region" description="Basic and acidic residues" evidence="6">
    <location>
        <begin position="324"/>
        <end position="350"/>
    </location>
</feature>
<dbReference type="OrthoDB" id="2138378at2759"/>
<dbReference type="SUPFAM" id="SSF47676">
    <property type="entry name" value="Conserved domain common to transcription factors TFIIS, elongin A, CRSP70"/>
    <property type="match status" value="1"/>
</dbReference>
<dbReference type="PROSITE" id="PS50103">
    <property type="entry name" value="ZF_C3H1"/>
    <property type="match status" value="1"/>
</dbReference>
<dbReference type="PROSITE" id="PS51319">
    <property type="entry name" value="TFIIS_N"/>
    <property type="match status" value="1"/>
</dbReference>
<evidence type="ECO:0000313" key="10">
    <source>
        <dbReference type="RefSeq" id="XP_011304414.1"/>
    </source>
</evidence>
<feature type="compositionally biased region" description="Basic and acidic residues" evidence="6">
    <location>
        <begin position="285"/>
        <end position="297"/>
    </location>
</feature>
<dbReference type="InterPro" id="IPR035441">
    <property type="entry name" value="TFIIS/LEDGF_dom_sf"/>
</dbReference>
<evidence type="ECO:0000313" key="12">
    <source>
        <dbReference type="RefSeq" id="XP_011304416.1"/>
    </source>
</evidence>
<feature type="compositionally biased region" description="Polar residues" evidence="6">
    <location>
        <begin position="272"/>
        <end position="284"/>
    </location>
</feature>
<evidence type="ECO:0000259" key="8">
    <source>
        <dbReference type="PROSITE" id="PS51319"/>
    </source>
</evidence>
<dbReference type="CTD" id="33270"/>
<dbReference type="InterPro" id="IPR036855">
    <property type="entry name" value="Znf_CCCH_sf"/>
</dbReference>
<keyword evidence="3 5" id="KW-0862">Zinc</keyword>
<feature type="compositionally biased region" description="Basic and acidic residues" evidence="6">
    <location>
        <begin position="627"/>
        <end position="644"/>
    </location>
</feature>
<accession>A0A9R1T822</accession>
<feature type="region of interest" description="Disordered" evidence="6">
    <location>
        <begin position="264"/>
        <end position="300"/>
    </location>
</feature>
<feature type="zinc finger region" description="C3H1-type" evidence="5">
    <location>
        <begin position="1081"/>
        <end position="1109"/>
    </location>
</feature>
<dbReference type="RefSeq" id="XP_011304414.1">
    <property type="nucleotide sequence ID" value="XM_011306112.1"/>
</dbReference>
<accession>A0A9R1T6U4</accession>
<feature type="region of interest" description="Disordered" evidence="6">
    <location>
        <begin position="609"/>
        <end position="745"/>
    </location>
</feature>
<evidence type="ECO:0000256" key="2">
    <source>
        <dbReference type="ARBA" id="ARBA00022771"/>
    </source>
</evidence>
<dbReference type="GO" id="GO:0008270">
    <property type="term" value="F:zinc ion binding"/>
    <property type="evidence" value="ECO:0007669"/>
    <property type="project" value="UniProtKB-KW"/>
</dbReference>
<dbReference type="SUPFAM" id="SSF90229">
    <property type="entry name" value="CCCH zinc finger"/>
    <property type="match status" value="1"/>
</dbReference>
<dbReference type="SMART" id="SM00356">
    <property type="entry name" value="ZnF_C3H1"/>
    <property type="match status" value="1"/>
</dbReference>
<evidence type="ECO:0000256" key="4">
    <source>
        <dbReference type="PROSITE-ProRule" id="PRU00649"/>
    </source>
</evidence>
<feature type="compositionally biased region" description="Basic and acidic residues" evidence="6">
    <location>
        <begin position="654"/>
        <end position="668"/>
    </location>
</feature>
<dbReference type="PANTHER" id="PTHR46557:SF1">
    <property type="entry name" value="SERINE_THREONINE-PROTEIN PHOSPHATASE 1 REGULATORY SUBUNIT 10"/>
    <property type="match status" value="1"/>
</dbReference>
<dbReference type="KEGG" id="fas:105267331"/>
<dbReference type="GO" id="GO:0000785">
    <property type="term" value="C:chromatin"/>
    <property type="evidence" value="ECO:0007669"/>
    <property type="project" value="TreeGrafter"/>
</dbReference>
<sequence>MPRIDPLALLNCLSVLLGPSGDIKGIKEVDRLVTLMTKFSKKLVSKCIYVQILKTTNPDLLDQFMNTGGWDLVHVWLTDAIFAQNWALIQELLELLLLSPVNIQRLKSNNNPKLVKTLSKEESHQGVRLLALRLVDKWLKLVKDSVPQQPETPKPDADLVKTPEITTVKVQDLNPKESQDQQFVDKNSMIHIQPVQLEIVNKTLPGQTQPTQIKKQSFVLVSSVGQSSQQLSQQSASQGASAVPVYKITIRDGKQVLTRVGPDAESIPVCDSPSNVECTDNGGNDNDKVEGNDDGIKADNSVELSGEVNDILISFKEDVIDVKDCSDSKSNDKENRDSPKKEEKIVEKKSSHSSKRSHSSSSRSSHRSTSSHRGSSSKSSSSKSSRDKDRHRHSSSSRGKSERDREREKEKLKKDQAEKDKATLEKVQGQSLSTKFGKIPKKKVEEEKADGSVRKSSTDSRDSSKENKDKTDPKKEAIQGVLEKKNISISIENRKNSQDTSRPKTVKTFNSKFRSTGLEEEIKLPPPRSGVKKNTGSSGNNEKVTTPFPIGRKRSSPLRESGVSDKKPKLSIDGTLPGMGEEKKGAIKLIPAKPKPMVLQESDMFMDALTASTKSKEPRKRKRRSSLSKDDKADGKKEGMETKETTPPPSSPPVDERSPISIKPDFKFYQDTLETDEDKALKQEQSDKEEAESRENREGLEDDEGSRTPTNSEDNDEPKGPASPDDSSDLKEPSSPNPEIRYVDGLRSVLLLQKRKGPKKSLKWKEELESVRFFELDETERVNVTKTFTDMKQMEKQGEREAFQMARKLNTEDVMGEKTKWRMLIPIDLPPPLVEPGKESKEKDVQYAREKGILQALYFNRGMIPDSAAEPDEERHHILVDPKIIPLDDLTGNKESEKDFSMTPWPEPKPSLVPPAPVIPNVYHQGFPPQGVVHPQGIQGIPMSIQPPGMIPMNHMVQEVGAGGWRTGDGKVVVPDVNMGINNMTNITGFPPPNMMPPPGIYNHQGHHPGHQGPEGFPGMMMDEGFGHMQGNFQGPAMFGPGHNFQGPPPRPGMRGRGGPGWFRGGPMRGGWPGRGNWRGGKQPPVCRQFTKNGYCRVGDKCQYLHPGVNCPPF</sequence>
<dbReference type="Gene3D" id="1.20.930.10">
    <property type="entry name" value="Conserved domain common to transcription factors TFIIS, elongin A, CRSP70"/>
    <property type="match status" value="1"/>
</dbReference>
<accession>A0A9R1T7X0</accession>
<evidence type="ECO:0000256" key="5">
    <source>
        <dbReference type="PROSITE-ProRule" id="PRU00723"/>
    </source>
</evidence>
<feature type="region of interest" description="Disordered" evidence="6">
    <location>
        <begin position="324"/>
        <end position="596"/>
    </location>
</feature>
<gene>
    <name evidence="10 11 12" type="primary">LOC105267331</name>
</gene>
<feature type="compositionally biased region" description="Low complexity" evidence="6">
    <location>
        <begin position="371"/>
        <end position="383"/>
    </location>
</feature>
<evidence type="ECO:0000256" key="3">
    <source>
        <dbReference type="ARBA" id="ARBA00022833"/>
    </source>
</evidence>
<proteinExistence type="predicted"/>
<dbReference type="GO" id="GO:0072357">
    <property type="term" value="C:PTW/PP1 phosphatase complex"/>
    <property type="evidence" value="ECO:0007669"/>
    <property type="project" value="TreeGrafter"/>
</dbReference>
<organism evidence="9 10">
    <name type="scientific">Fopius arisanus</name>
    <dbReference type="NCBI Taxonomy" id="64838"/>
    <lineage>
        <taxon>Eukaryota</taxon>
        <taxon>Metazoa</taxon>
        <taxon>Ecdysozoa</taxon>
        <taxon>Arthropoda</taxon>
        <taxon>Hexapoda</taxon>
        <taxon>Insecta</taxon>
        <taxon>Pterygota</taxon>
        <taxon>Neoptera</taxon>
        <taxon>Endopterygota</taxon>
        <taxon>Hymenoptera</taxon>
        <taxon>Apocrita</taxon>
        <taxon>Ichneumonoidea</taxon>
        <taxon>Braconidae</taxon>
        <taxon>Opiinae</taxon>
        <taxon>Fopius</taxon>
    </lineage>
</organism>
<name>A0A9R1T6U4_9HYME</name>
<evidence type="ECO:0000313" key="9">
    <source>
        <dbReference type="Proteomes" id="UP000694866"/>
    </source>
</evidence>
<dbReference type="InterPro" id="IPR000571">
    <property type="entry name" value="Znf_CCCH"/>
</dbReference>
<evidence type="ECO:0000259" key="7">
    <source>
        <dbReference type="PROSITE" id="PS50103"/>
    </source>
</evidence>
<dbReference type="Pfam" id="PF00642">
    <property type="entry name" value="zf-CCCH"/>
    <property type="match status" value="1"/>
</dbReference>